<evidence type="ECO:0000313" key="2">
    <source>
        <dbReference type="EMBL" id="CAA0832565.1"/>
    </source>
</evidence>
<evidence type="ECO:0000313" key="3">
    <source>
        <dbReference type="Proteomes" id="UP001153555"/>
    </source>
</evidence>
<dbReference type="OrthoDB" id="1639296at2759"/>
<name>A0A9N7RLL1_STRHE</name>
<proteinExistence type="predicted"/>
<dbReference type="AlphaFoldDB" id="A0A9N7RLL1"/>
<feature type="non-terminal residue" evidence="2">
    <location>
        <position position="204"/>
    </location>
</feature>
<reference evidence="2" key="1">
    <citation type="submission" date="2019-12" db="EMBL/GenBank/DDBJ databases">
        <authorList>
            <person name="Scholes J."/>
        </authorList>
    </citation>
    <scope>NUCLEOTIDE SEQUENCE</scope>
</reference>
<gene>
    <name evidence="2" type="ORF">SHERM_27840</name>
</gene>
<dbReference type="PANTHER" id="PTHR45786">
    <property type="entry name" value="DNA BINDING PROTEIN-LIKE"/>
    <property type="match status" value="1"/>
</dbReference>
<dbReference type="InterPro" id="IPR025476">
    <property type="entry name" value="Helitron_helicase-like"/>
</dbReference>
<accession>A0A9N7RLL1</accession>
<keyword evidence="3" id="KW-1185">Reference proteome</keyword>
<comment type="caution">
    <text evidence="2">The sequence shown here is derived from an EMBL/GenBank/DDBJ whole genome shotgun (WGS) entry which is preliminary data.</text>
</comment>
<dbReference type="Pfam" id="PF14214">
    <property type="entry name" value="Helitron_like_N"/>
    <property type="match status" value="1"/>
</dbReference>
<dbReference type="Proteomes" id="UP001153555">
    <property type="component" value="Unassembled WGS sequence"/>
</dbReference>
<organism evidence="2 3">
    <name type="scientific">Striga hermonthica</name>
    <name type="common">Purple witchweed</name>
    <name type="synonym">Buchnera hermonthica</name>
    <dbReference type="NCBI Taxonomy" id="68872"/>
    <lineage>
        <taxon>Eukaryota</taxon>
        <taxon>Viridiplantae</taxon>
        <taxon>Streptophyta</taxon>
        <taxon>Embryophyta</taxon>
        <taxon>Tracheophyta</taxon>
        <taxon>Spermatophyta</taxon>
        <taxon>Magnoliopsida</taxon>
        <taxon>eudicotyledons</taxon>
        <taxon>Gunneridae</taxon>
        <taxon>Pentapetalae</taxon>
        <taxon>asterids</taxon>
        <taxon>lamiids</taxon>
        <taxon>Lamiales</taxon>
        <taxon>Orobanchaceae</taxon>
        <taxon>Buchnereae</taxon>
        <taxon>Striga</taxon>
    </lineage>
</organism>
<feature type="non-terminal residue" evidence="2">
    <location>
        <position position="1"/>
    </location>
</feature>
<evidence type="ECO:0000259" key="1">
    <source>
        <dbReference type="Pfam" id="PF14214"/>
    </source>
</evidence>
<dbReference type="PANTHER" id="PTHR45786:SF75">
    <property type="entry name" value="ATP-DEPENDENT DNA HELICASE"/>
    <property type="match status" value="1"/>
</dbReference>
<feature type="domain" description="Helitron helicase-like" evidence="1">
    <location>
        <begin position="137"/>
        <end position="200"/>
    </location>
</feature>
<dbReference type="EMBL" id="CACSLK010027834">
    <property type="protein sequence ID" value="CAA0832565.1"/>
    <property type="molecule type" value="Genomic_DNA"/>
</dbReference>
<sequence length="204" mass="23005">VLVPCLCQAMLVRSILQVGHVGQGVLAPQHVDIKMDAIGFLTYLRLLRLYGHGVTVLIVVLQDYSSNRQNFDVAKVGWHQRIAKIGVRSPARPNQRCASVRSVAPAGAMNADDLLFREETAASAKVDDQRFVSAREYYCYKLQGRNCDDSFLLHFGRLFQQYIVDIYVKIETQRLDFYKTQQIEIRNEVLQGVQDSLAAGETDA</sequence>
<protein>
    <recommendedName>
        <fullName evidence="1">Helitron helicase-like domain-containing protein</fullName>
    </recommendedName>
</protein>